<dbReference type="AlphaFoldDB" id="N6V7K1"/>
<evidence type="ECO:0000313" key="2">
    <source>
        <dbReference type="Proteomes" id="UP000012429"/>
    </source>
</evidence>
<proteinExistence type="predicted"/>
<keyword evidence="2" id="KW-1185">Reference proteome</keyword>
<name>N6V7K1_9HYPH</name>
<comment type="caution">
    <text evidence="1">The sequence shown here is derived from an EMBL/GenBank/DDBJ whole genome shotgun (WGS) entry which is preliminary data.</text>
</comment>
<sequence length="166" mass="19175">MPEESPAEVSVMQICEVSPYVQSFLAQPHRLEIVVWGRSRPLVYFPDLEMQADARLAALLDEHRPFGLAALEWPPRATGSGHLHTIVAEVKRPGDNRLADPEYRLKLRLAREVYQSLGFHFAIIEEGRDITCVDGRTLRLIAYHTFVKVDILSRSSRWRTRRRWIS</sequence>
<evidence type="ECO:0008006" key="3">
    <source>
        <dbReference type="Google" id="ProtNLM"/>
    </source>
</evidence>
<dbReference type="Proteomes" id="UP000012429">
    <property type="component" value="Unassembled WGS sequence"/>
</dbReference>
<reference evidence="1 2" key="1">
    <citation type="journal article" date="2012" name="BMC Genomics">
        <title>Genomic basis of broad host range and environmental adaptability of Rhizobium tropici CIAT 899 and Rhizobium sp. PRF 81 which are used in inoculants for common bean (Phaseolus vulgaris L.).</title>
        <authorList>
            <person name="Ormeno-Orrillo E."/>
            <person name="Menna P."/>
            <person name="Almeida L.G."/>
            <person name="Ollero F.J."/>
            <person name="Nicolas M.F."/>
            <person name="Pains Rodrigues E."/>
            <person name="Shigueyoshi Nakatani A."/>
            <person name="Silva Batista J.S."/>
            <person name="Oliveira Chueire L.M."/>
            <person name="Souza R.C."/>
            <person name="Ribeiro Vasconcelos A.T."/>
            <person name="Megias M."/>
            <person name="Hungria M."/>
            <person name="Martinez-Romero E."/>
        </authorList>
    </citation>
    <scope>NUCLEOTIDE SEQUENCE [LARGE SCALE GENOMIC DNA]</scope>
    <source>
        <strain evidence="1 2">PRF 81</strain>
    </source>
</reference>
<dbReference type="PATRIC" id="fig|363754.4.peg.17"/>
<organism evidence="1 2">
    <name type="scientific">Rhizobium freirei PRF 81</name>
    <dbReference type="NCBI Taxonomy" id="363754"/>
    <lineage>
        <taxon>Bacteria</taxon>
        <taxon>Pseudomonadati</taxon>
        <taxon>Pseudomonadota</taxon>
        <taxon>Alphaproteobacteria</taxon>
        <taxon>Hyphomicrobiales</taxon>
        <taxon>Rhizobiaceae</taxon>
        <taxon>Rhizobium/Agrobacterium group</taxon>
        <taxon>Rhizobium</taxon>
    </lineage>
</organism>
<accession>N6V7K1</accession>
<protein>
    <recommendedName>
        <fullName evidence="3">TnsA endonuclease N-terminal domain-containing protein</fullName>
    </recommendedName>
</protein>
<gene>
    <name evidence="1" type="ORF">RHSP_08563</name>
</gene>
<evidence type="ECO:0000313" key="1">
    <source>
        <dbReference type="EMBL" id="ENN89810.1"/>
    </source>
</evidence>
<dbReference type="EMBL" id="AQHN01000001">
    <property type="protein sequence ID" value="ENN89810.1"/>
    <property type="molecule type" value="Genomic_DNA"/>
</dbReference>